<dbReference type="GO" id="GO:0004467">
    <property type="term" value="F:long-chain fatty acid-CoA ligase activity"/>
    <property type="evidence" value="ECO:0007669"/>
    <property type="project" value="UniProtKB-EC"/>
</dbReference>
<protein>
    <submittedName>
        <fullName evidence="3">Long-chain-fatty-acid--CoA ligase</fullName>
        <ecNumber evidence="3">6.2.1.3</ecNumber>
    </submittedName>
</protein>
<dbReference type="Gene3D" id="3.30.300.30">
    <property type="match status" value="1"/>
</dbReference>
<dbReference type="CDD" id="cd17631">
    <property type="entry name" value="FACL_FadD13-like"/>
    <property type="match status" value="1"/>
</dbReference>
<keyword evidence="4" id="KW-1185">Reference proteome</keyword>
<evidence type="ECO:0000259" key="1">
    <source>
        <dbReference type="Pfam" id="PF00501"/>
    </source>
</evidence>
<feature type="domain" description="AMP-binding enzyme C-terminal" evidence="2">
    <location>
        <begin position="426"/>
        <end position="501"/>
    </location>
</feature>
<proteinExistence type="predicted"/>
<name>A0ABT2PK87_9BURK</name>
<dbReference type="RefSeq" id="WP_261500039.1">
    <property type="nucleotide sequence ID" value="NZ_JAODYH010000004.1"/>
</dbReference>
<dbReference type="EC" id="6.2.1.3" evidence="3"/>
<dbReference type="Pfam" id="PF13193">
    <property type="entry name" value="AMP-binding_C"/>
    <property type="match status" value="1"/>
</dbReference>
<dbReference type="InterPro" id="IPR045851">
    <property type="entry name" value="AMP-bd_C_sf"/>
</dbReference>
<accession>A0ABT2PK87</accession>
<dbReference type="InterPro" id="IPR042099">
    <property type="entry name" value="ANL_N_sf"/>
</dbReference>
<evidence type="ECO:0000259" key="2">
    <source>
        <dbReference type="Pfam" id="PF13193"/>
    </source>
</evidence>
<dbReference type="NCBIfam" id="NF004837">
    <property type="entry name" value="PRK06187.1"/>
    <property type="match status" value="1"/>
</dbReference>
<dbReference type="Proteomes" id="UP001525968">
    <property type="component" value="Unassembled WGS sequence"/>
</dbReference>
<dbReference type="InterPro" id="IPR050237">
    <property type="entry name" value="ATP-dep_AMP-bd_enzyme"/>
</dbReference>
<dbReference type="InterPro" id="IPR020845">
    <property type="entry name" value="AMP-binding_CS"/>
</dbReference>
<comment type="caution">
    <text evidence="3">The sequence shown here is derived from an EMBL/GenBank/DDBJ whole genome shotgun (WGS) entry which is preliminary data.</text>
</comment>
<evidence type="ECO:0000313" key="3">
    <source>
        <dbReference type="EMBL" id="MCT9810894.1"/>
    </source>
</evidence>
<feature type="domain" description="AMP-dependent synthetase/ligase" evidence="1">
    <location>
        <begin position="10"/>
        <end position="376"/>
    </location>
</feature>
<sequence length="520" mass="55712">MNLYLTQALHRAVQQRPDATATIFQGRSRSYGELGQRVARLAGALQRLGLKPGDRVGMLALNSDRTLEYYLAVWWAGGVVNPVNTRWSAAEMVHSLDDCGTALLFVDDQFLPLLATLRAQSTALRSCIYMGEGQAPADMHDWEQLLRENAPVADALRNGEDLAGVFYTGGTTGRPKGVMLSHSALVINSQISLLAAHFDESARLLQVAPLFHLAGLSFLLRGLVAGCAQVIVPGFSVESMLEAIERERCTKLMAVPAMLQVLVDDARTAAADLSSVESVGYGASPITEALLERAFAMFPQAEFTQGYGMTELSAGVSYLTSPYHTPEGRKLGKLSSAGQALAGIDLRIGDSDGREVPRGEIGELMVRSPCVMQGYWNLPEQTAAALRDGWMHTGDAGRMDADGFVFIVDRFKDMIVSGGENVYCAEVEGALAGHPAVAAVAVIGVPSSSWGESVHAVVVRKAGAEADAEALIAHCRTLIAGYKCPRSVAFIDALPVSGAGKVMKYKLREPHWAGHTRRVG</sequence>
<keyword evidence="3" id="KW-0436">Ligase</keyword>
<evidence type="ECO:0000313" key="4">
    <source>
        <dbReference type="Proteomes" id="UP001525968"/>
    </source>
</evidence>
<dbReference type="Gene3D" id="3.40.50.12780">
    <property type="entry name" value="N-terminal domain of ligase-like"/>
    <property type="match status" value="1"/>
</dbReference>
<dbReference type="PROSITE" id="PS00455">
    <property type="entry name" value="AMP_BINDING"/>
    <property type="match status" value="1"/>
</dbReference>
<gene>
    <name evidence="3" type="ORF">N0K08_09620</name>
</gene>
<dbReference type="Pfam" id="PF00501">
    <property type="entry name" value="AMP-binding"/>
    <property type="match status" value="1"/>
</dbReference>
<dbReference type="SUPFAM" id="SSF56801">
    <property type="entry name" value="Acetyl-CoA synthetase-like"/>
    <property type="match status" value="1"/>
</dbReference>
<dbReference type="PANTHER" id="PTHR43767">
    <property type="entry name" value="LONG-CHAIN-FATTY-ACID--COA LIGASE"/>
    <property type="match status" value="1"/>
</dbReference>
<dbReference type="InterPro" id="IPR000873">
    <property type="entry name" value="AMP-dep_synth/lig_dom"/>
</dbReference>
<reference evidence="3 4" key="1">
    <citation type="submission" date="2022-09" db="EMBL/GenBank/DDBJ databases">
        <title>Draft genome of isolate Be4.</title>
        <authorList>
            <person name="Sanchez-Castro I."/>
            <person name="Martinez-Rodriguez P."/>
            <person name="Descostes M."/>
            <person name="Merroun M."/>
        </authorList>
    </citation>
    <scope>NUCLEOTIDE SEQUENCE [LARGE SCALE GENOMIC DNA]</scope>
    <source>
        <strain evidence="3 4">Be4</strain>
    </source>
</reference>
<dbReference type="PANTHER" id="PTHR43767:SF1">
    <property type="entry name" value="NONRIBOSOMAL PEPTIDE SYNTHASE PES1 (EUROFUNG)-RELATED"/>
    <property type="match status" value="1"/>
</dbReference>
<dbReference type="InterPro" id="IPR025110">
    <property type="entry name" value="AMP-bd_C"/>
</dbReference>
<dbReference type="EMBL" id="JAODYH010000004">
    <property type="protein sequence ID" value="MCT9810894.1"/>
    <property type="molecule type" value="Genomic_DNA"/>
</dbReference>
<organism evidence="3 4">
    <name type="scientific">Acidovorax bellezanensis</name>
    <dbReference type="NCBI Taxonomy" id="2976702"/>
    <lineage>
        <taxon>Bacteria</taxon>
        <taxon>Pseudomonadati</taxon>
        <taxon>Pseudomonadota</taxon>
        <taxon>Betaproteobacteria</taxon>
        <taxon>Burkholderiales</taxon>
        <taxon>Comamonadaceae</taxon>
        <taxon>Acidovorax</taxon>
    </lineage>
</organism>